<name>L8HBH3_ACACF</name>
<dbReference type="VEuPathDB" id="AmoebaDB:ACA1_397850"/>
<protein>
    <submittedName>
        <fullName evidence="2">Uncharacterized protein</fullName>
    </submittedName>
</protein>
<evidence type="ECO:0000313" key="2">
    <source>
        <dbReference type="EMBL" id="ELR22889.1"/>
    </source>
</evidence>
<dbReference type="Proteomes" id="UP000011083">
    <property type="component" value="Unassembled WGS sequence"/>
</dbReference>
<gene>
    <name evidence="2" type="ORF">ACA1_397850</name>
</gene>
<dbReference type="GeneID" id="14923852"/>
<evidence type="ECO:0000256" key="1">
    <source>
        <dbReference type="SAM" id="MobiDB-lite"/>
    </source>
</evidence>
<keyword evidence="3" id="KW-1185">Reference proteome</keyword>
<dbReference type="RefSeq" id="XP_004351666.1">
    <property type="nucleotide sequence ID" value="XM_004351614.1"/>
</dbReference>
<proteinExistence type="predicted"/>
<dbReference type="KEGG" id="acan:ACA1_397850"/>
<evidence type="ECO:0000313" key="3">
    <source>
        <dbReference type="Proteomes" id="UP000011083"/>
    </source>
</evidence>
<accession>L8HBH3</accession>
<dbReference type="AlphaFoldDB" id="L8HBH3"/>
<feature type="compositionally biased region" description="Pro residues" evidence="1">
    <location>
        <begin position="1"/>
        <end position="10"/>
    </location>
</feature>
<organism evidence="2 3">
    <name type="scientific">Acanthamoeba castellanii (strain ATCC 30010 / Neff)</name>
    <dbReference type="NCBI Taxonomy" id="1257118"/>
    <lineage>
        <taxon>Eukaryota</taxon>
        <taxon>Amoebozoa</taxon>
        <taxon>Discosea</taxon>
        <taxon>Longamoebia</taxon>
        <taxon>Centramoebida</taxon>
        <taxon>Acanthamoebidae</taxon>
        <taxon>Acanthamoeba</taxon>
    </lineage>
</organism>
<dbReference type="EMBL" id="KB007869">
    <property type="protein sequence ID" value="ELR22889.1"/>
    <property type="molecule type" value="Genomic_DNA"/>
</dbReference>
<reference evidence="2 3" key="1">
    <citation type="journal article" date="2013" name="Genome Biol.">
        <title>Genome of Acanthamoeba castellanii highlights extensive lateral gene transfer and early evolution of tyrosine kinase signaling.</title>
        <authorList>
            <person name="Clarke M."/>
            <person name="Lohan A.J."/>
            <person name="Liu B."/>
            <person name="Lagkouvardos I."/>
            <person name="Roy S."/>
            <person name="Zafar N."/>
            <person name="Bertelli C."/>
            <person name="Schilde C."/>
            <person name="Kianianmomeni A."/>
            <person name="Burglin T.R."/>
            <person name="Frech C."/>
            <person name="Turcotte B."/>
            <person name="Kopec K.O."/>
            <person name="Synnott J.M."/>
            <person name="Choo C."/>
            <person name="Paponov I."/>
            <person name="Finkler A."/>
            <person name="Soon Heng Tan C."/>
            <person name="Hutchins A.P."/>
            <person name="Weinmeier T."/>
            <person name="Rattei T."/>
            <person name="Chu J.S."/>
            <person name="Gimenez G."/>
            <person name="Irimia M."/>
            <person name="Rigden D.J."/>
            <person name="Fitzpatrick D.A."/>
            <person name="Lorenzo-Morales J."/>
            <person name="Bateman A."/>
            <person name="Chiu C.H."/>
            <person name="Tang P."/>
            <person name="Hegemann P."/>
            <person name="Fromm H."/>
            <person name="Raoult D."/>
            <person name="Greub G."/>
            <person name="Miranda-Saavedra D."/>
            <person name="Chen N."/>
            <person name="Nash P."/>
            <person name="Ginger M.L."/>
            <person name="Horn M."/>
            <person name="Schaap P."/>
            <person name="Caler L."/>
            <person name="Loftus B."/>
        </authorList>
    </citation>
    <scope>NUCLEOTIDE SEQUENCE [LARGE SCALE GENOMIC DNA]</scope>
    <source>
        <strain evidence="2 3">Neff</strain>
    </source>
</reference>
<feature type="region of interest" description="Disordered" evidence="1">
    <location>
        <begin position="1"/>
        <end position="21"/>
    </location>
</feature>
<feature type="region of interest" description="Disordered" evidence="1">
    <location>
        <begin position="57"/>
        <end position="76"/>
    </location>
</feature>
<sequence length="76" mass="7844">MAAPPPPPPTAGARLSAPKPASVPAKKTWAELFPYHCAAQLGDVAGLTQQIDAMPASTRTAQLSARDEDGCVLGFE</sequence>